<dbReference type="InterPro" id="IPR033819">
    <property type="entry name" value="Saccharopepsin"/>
</dbReference>
<dbReference type="Pfam" id="PF00026">
    <property type="entry name" value="Asp"/>
    <property type="match status" value="1"/>
</dbReference>
<dbReference type="InterPro" id="IPR001969">
    <property type="entry name" value="Aspartic_peptidase_AS"/>
</dbReference>
<dbReference type="PANTHER" id="PTHR47966">
    <property type="entry name" value="BETA-SITE APP-CLEAVING ENZYME, ISOFORM A-RELATED"/>
    <property type="match status" value="1"/>
</dbReference>
<organism evidence="15 16">
    <name type="scientific">Scleroderma citrinum Foug A</name>
    <dbReference type="NCBI Taxonomy" id="1036808"/>
    <lineage>
        <taxon>Eukaryota</taxon>
        <taxon>Fungi</taxon>
        <taxon>Dikarya</taxon>
        <taxon>Basidiomycota</taxon>
        <taxon>Agaricomycotina</taxon>
        <taxon>Agaricomycetes</taxon>
        <taxon>Agaricomycetidae</taxon>
        <taxon>Boletales</taxon>
        <taxon>Sclerodermatineae</taxon>
        <taxon>Sclerodermataceae</taxon>
        <taxon>Scleroderma</taxon>
    </lineage>
</organism>
<evidence type="ECO:0000256" key="7">
    <source>
        <dbReference type="ARBA" id="ARBA00022801"/>
    </source>
</evidence>
<dbReference type="GO" id="GO:0000324">
    <property type="term" value="C:fungal-type vacuole"/>
    <property type="evidence" value="ECO:0007669"/>
    <property type="project" value="InterPro"/>
</dbReference>
<reference evidence="16" key="2">
    <citation type="submission" date="2015-01" db="EMBL/GenBank/DDBJ databases">
        <title>Evolutionary Origins and Diversification of the Mycorrhizal Mutualists.</title>
        <authorList>
            <consortium name="DOE Joint Genome Institute"/>
            <consortium name="Mycorrhizal Genomics Consortium"/>
            <person name="Kohler A."/>
            <person name="Kuo A."/>
            <person name="Nagy L.G."/>
            <person name="Floudas D."/>
            <person name="Copeland A."/>
            <person name="Barry K.W."/>
            <person name="Cichocki N."/>
            <person name="Veneault-Fourrey C."/>
            <person name="LaButti K."/>
            <person name="Lindquist E.A."/>
            <person name="Lipzen A."/>
            <person name="Lundell T."/>
            <person name="Morin E."/>
            <person name="Murat C."/>
            <person name="Riley R."/>
            <person name="Ohm R."/>
            <person name="Sun H."/>
            <person name="Tunlid A."/>
            <person name="Henrissat B."/>
            <person name="Grigoriev I.V."/>
            <person name="Hibbett D.S."/>
            <person name="Martin F."/>
        </authorList>
    </citation>
    <scope>NUCLEOTIDE SEQUENCE [LARGE SCALE GENOMIC DNA]</scope>
    <source>
        <strain evidence="16">Foug A</strain>
    </source>
</reference>
<sequence>MLLSAFATLLLLPFASAGVHKLKLHKIPQVTPGHALETAYLAEKYGATVSPQQLPLMGAGGAGRNIRPAPEDELYWTQEDLSDGHKVPLTNFMNAQYYTEVDIGNPPQTFKVILDTGSSNLWVPSTKCTSIACFLHAKYDSQASSTHKVNGSDFSIRYGSGSMEGFVSQDTLAIGDIAIRHQDFAEATKEPGLSFAFGKFDGILGLAYDTISVNHIVPPFYNMIAQGLVDEPVFSFRVGLSEEDGGEAVFGGVDKSAYTGQIHYVPVRRKAYWEVELEKVAFGDETLELENTGAAIDTGTSLIALPTDIAEMLNTQIGAKRSWNGQYQVDCSKVPSLPNLSFYFGGRPYTLESTDYILNLQGTCISSFTGMDLNLPGGQLWIIGDVFLRRFYTVYDLGRDAVGFAKSV</sequence>
<keyword evidence="4 12" id="KW-0645">Protease</keyword>
<evidence type="ECO:0000256" key="10">
    <source>
        <dbReference type="PIRSR" id="PIRSR601461-1"/>
    </source>
</evidence>
<evidence type="ECO:0000256" key="12">
    <source>
        <dbReference type="RuleBase" id="RU000454"/>
    </source>
</evidence>
<feature type="domain" description="Peptidase A1" evidence="14">
    <location>
        <begin position="97"/>
        <end position="405"/>
    </location>
</feature>
<evidence type="ECO:0000256" key="9">
    <source>
        <dbReference type="ARBA" id="ARBA00023180"/>
    </source>
</evidence>
<dbReference type="PANTHER" id="PTHR47966:SF51">
    <property type="entry name" value="BETA-SITE APP-CLEAVING ENZYME, ISOFORM A-RELATED"/>
    <property type="match status" value="1"/>
</dbReference>
<protein>
    <recommendedName>
        <fullName evidence="14">Peptidase A1 domain-containing protein</fullName>
    </recommendedName>
</protein>
<evidence type="ECO:0000256" key="5">
    <source>
        <dbReference type="ARBA" id="ARBA00022729"/>
    </source>
</evidence>
<evidence type="ECO:0000313" key="15">
    <source>
        <dbReference type="EMBL" id="KIM67957.1"/>
    </source>
</evidence>
<feature type="active site" evidence="10">
    <location>
        <position position="297"/>
    </location>
</feature>
<keyword evidence="5 13" id="KW-0732">Signal</keyword>
<dbReference type="Proteomes" id="UP000053989">
    <property type="component" value="Unassembled WGS sequence"/>
</dbReference>
<feature type="signal peptide" evidence="13">
    <location>
        <begin position="1"/>
        <end position="17"/>
    </location>
</feature>
<evidence type="ECO:0000256" key="13">
    <source>
        <dbReference type="SAM" id="SignalP"/>
    </source>
</evidence>
<evidence type="ECO:0000313" key="16">
    <source>
        <dbReference type="Proteomes" id="UP000053989"/>
    </source>
</evidence>
<evidence type="ECO:0000256" key="1">
    <source>
        <dbReference type="ARBA" id="ARBA00004116"/>
    </source>
</evidence>
<comment type="similarity">
    <text evidence="2 12">Belongs to the peptidase A1 family.</text>
</comment>
<dbReference type="InterPro" id="IPR033121">
    <property type="entry name" value="PEPTIDASE_A1"/>
</dbReference>
<feature type="chain" id="PRO_5002175446" description="Peptidase A1 domain-containing protein" evidence="13">
    <location>
        <begin position="18"/>
        <end position="408"/>
    </location>
</feature>
<dbReference type="FunFam" id="2.40.70.10:FF:000002">
    <property type="entry name" value="Vacuolar aspartic proteinase"/>
    <property type="match status" value="1"/>
</dbReference>
<dbReference type="OrthoDB" id="771136at2759"/>
<evidence type="ECO:0000256" key="6">
    <source>
        <dbReference type="ARBA" id="ARBA00022750"/>
    </source>
</evidence>
<reference evidence="15 16" key="1">
    <citation type="submission" date="2014-04" db="EMBL/GenBank/DDBJ databases">
        <authorList>
            <consortium name="DOE Joint Genome Institute"/>
            <person name="Kuo A."/>
            <person name="Kohler A."/>
            <person name="Nagy L.G."/>
            <person name="Floudas D."/>
            <person name="Copeland A."/>
            <person name="Barry K.W."/>
            <person name="Cichocki N."/>
            <person name="Veneault-Fourrey C."/>
            <person name="LaButti K."/>
            <person name="Lindquist E.A."/>
            <person name="Lipzen A."/>
            <person name="Lundell T."/>
            <person name="Morin E."/>
            <person name="Murat C."/>
            <person name="Sun H."/>
            <person name="Tunlid A."/>
            <person name="Henrissat B."/>
            <person name="Grigoriev I.V."/>
            <person name="Hibbett D.S."/>
            <person name="Martin F."/>
            <person name="Nordberg H.P."/>
            <person name="Cantor M.N."/>
            <person name="Hua S.X."/>
        </authorList>
    </citation>
    <scope>NUCLEOTIDE SEQUENCE [LARGE SCALE GENOMIC DNA]</scope>
    <source>
        <strain evidence="15 16">Foug A</strain>
    </source>
</reference>
<name>A0A0C3ASN9_9AGAM</name>
<dbReference type="PROSITE" id="PS51767">
    <property type="entry name" value="PEPTIDASE_A1"/>
    <property type="match status" value="1"/>
</dbReference>
<dbReference type="GO" id="GO:0006508">
    <property type="term" value="P:proteolysis"/>
    <property type="evidence" value="ECO:0007669"/>
    <property type="project" value="UniProtKB-KW"/>
</dbReference>
<accession>A0A0C3ASN9</accession>
<dbReference type="PRINTS" id="PR00792">
    <property type="entry name" value="PEPSIN"/>
</dbReference>
<dbReference type="SUPFAM" id="SSF50630">
    <property type="entry name" value="Acid proteases"/>
    <property type="match status" value="1"/>
</dbReference>
<evidence type="ECO:0000256" key="8">
    <source>
        <dbReference type="ARBA" id="ARBA00023157"/>
    </source>
</evidence>
<evidence type="ECO:0000256" key="4">
    <source>
        <dbReference type="ARBA" id="ARBA00022670"/>
    </source>
</evidence>
<dbReference type="AlphaFoldDB" id="A0A0C3ASN9"/>
<evidence type="ECO:0000259" key="14">
    <source>
        <dbReference type="PROSITE" id="PS51767"/>
    </source>
</evidence>
<feature type="disulfide bond" evidence="11">
    <location>
        <begin position="331"/>
        <end position="364"/>
    </location>
</feature>
<proteinExistence type="inferred from homology"/>
<dbReference type="InParanoid" id="A0A0C3ASN9"/>
<keyword evidence="7 12" id="KW-0378">Hydrolase</keyword>
<keyword evidence="9" id="KW-0325">Glycoprotein</keyword>
<keyword evidence="16" id="KW-1185">Reference proteome</keyword>
<comment type="subcellular location">
    <subcellularLocation>
        <location evidence="1">Vacuole</location>
    </subcellularLocation>
</comment>
<evidence type="ECO:0000256" key="11">
    <source>
        <dbReference type="PIRSR" id="PIRSR601461-2"/>
    </source>
</evidence>
<dbReference type="InterPro" id="IPR001461">
    <property type="entry name" value="Aspartic_peptidase_A1"/>
</dbReference>
<evidence type="ECO:0000256" key="2">
    <source>
        <dbReference type="ARBA" id="ARBA00007447"/>
    </source>
</evidence>
<keyword evidence="8 11" id="KW-1015">Disulfide bond</keyword>
<feature type="disulfide bond" evidence="11">
    <location>
        <begin position="128"/>
        <end position="133"/>
    </location>
</feature>
<gene>
    <name evidence="15" type="ORF">SCLCIDRAFT_106998</name>
</gene>
<dbReference type="InterPro" id="IPR021109">
    <property type="entry name" value="Peptidase_aspartic_dom_sf"/>
</dbReference>
<dbReference type="STRING" id="1036808.A0A0C3ASN9"/>
<keyword evidence="6 12" id="KW-0064">Aspartyl protease</keyword>
<dbReference type="HOGENOM" id="CLU_013253_3_4_1"/>
<dbReference type="CDD" id="cd05488">
    <property type="entry name" value="Proteinase_A_fungi"/>
    <property type="match status" value="1"/>
</dbReference>
<evidence type="ECO:0000256" key="3">
    <source>
        <dbReference type="ARBA" id="ARBA00022554"/>
    </source>
</evidence>
<dbReference type="Gene3D" id="2.40.70.10">
    <property type="entry name" value="Acid Proteases"/>
    <property type="match status" value="2"/>
</dbReference>
<dbReference type="GO" id="GO:0004190">
    <property type="term" value="F:aspartic-type endopeptidase activity"/>
    <property type="evidence" value="ECO:0007669"/>
    <property type="project" value="UniProtKB-KW"/>
</dbReference>
<dbReference type="EMBL" id="KN822011">
    <property type="protein sequence ID" value="KIM67957.1"/>
    <property type="molecule type" value="Genomic_DNA"/>
</dbReference>
<feature type="active site" evidence="10">
    <location>
        <position position="115"/>
    </location>
</feature>
<dbReference type="PROSITE" id="PS00141">
    <property type="entry name" value="ASP_PROTEASE"/>
    <property type="match status" value="2"/>
</dbReference>
<keyword evidence="3" id="KW-0926">Vacuole</keyword>
<dbReference type="FunCoup" id="A0A0C3ASN9">
    <property type="interactions" value="48"/>
</dbReference>
<dbReference type="FunFam" id="2.40.70.10:FF:000036">
    <property type="entry name" value="Vacuolar aspartic protease"/>
    <property type="match status" value="1"/>
</dbReference>